<dbReference type="InterPro" id="IPR050430">
    <property type="entry name" value="Peptidase_S1"/>
</dbReference>
<dbReference type="PROSITE" id="PS00134">
    <property type="entry name" value="TRYPSIN_HIS"/>
    <property type="match status" value="2"/>
</dbReference>
<dbReference type="PANTHER" id="PTHR24276:SF98">
    <property type="entry name" value="FI18310P1-RELATED"/>
    <property type="match status" value="1"/>
</dbReference>
<dbReference type="InterPro" id="IPR043504">
    <property type="entry name" value="Peptidase_S1_PA_chymotrypsin"/>
</dbReference>
<sequence length="501" mass="55387">MFSIKYYQVLLTVTVVAAVNAEHRIVGGFDAEEGAFPYQVSLRRGNFHFCGGSILNENWVLSAAHCVVGKSPENMSVVVGTNSLSEGGDWYDIEQFIPHSLYSPYSVKNDIALVRLKEPIEFSDKVKPINLPNEDTNEEDLILSGWGTTTYPGNSPDKLQTINLRSISNVKCAIEHAKNDVFATNICTLTKKGEGACHGDSGGPLVHEDYQVGVVSWGIPCAKGKPDVFTRVYGYLDWIKEEMEYRIVQSVNVRMLWHMMLVGCALVASAKTEPERRIIGGIEADENKFPYQVSLRLESFHFCGAAILNNKWVLTAAHCLAHNDVSHITVAVGSNNLSLQSKMYKAKKIIIHEYYSELKISNDIGLIMVETPISFSTSVKPIQLPLSDTITGRLLTVSGWGLTEYPLKTVPDDLKTVKMRAISTQLCKAMYDTYVVSPRDTNLCTLSTKGRGVCKGDSGGPLVDGKYVVGVVSWAAPCALGKPDVFTRVYKYVDWIRSHIK</sequence>
<evidence type="ECO:0000313" key="10">
    <source>
        <dbReference type="RefSeq" id="XP_017775823.1"/>
    </source>
</evidence>
<dbReference type="InterPro" id="IPR001254">
    <property type="entry name" value="Trypsin_dom"/>
</dbReference>
<dbReference type="InterPro" id="IPR009003">
    <property type="entry name" value="Peptidase_S1_PA"/>
</dbReference>
<reference evidence="10" key="1">
    <citation type="submission" date="2025-08" db="UniProtKB">
        <authorList>
            <consortium name="RefSeq"/>
        </authorList>
    </citation>
    <scope>IDENTIFICATION</scope>
    <source>
        <tissue evidence="10">Whole Larva</tissue>
    </source>
</reference>
<comment type="similarity">
    <text evidence="1">Belongs to the peptidase S1 family.</text>
</comment>
<dbReference type="CDD" id="cd00190">
    <property type="entry name" value="Tryp_SPc"/>
    <property type="match status" value="2"/>
</dbReference>
<organism evidence="9 10">
    <name type="scientific">Nicrophorus vespilloides</name>
    <name type="common">Boreal carrion beetle</name>
    <dbReference type="NCBI Taxonomy" id="110193"/>
    <lineage>
        <taxon>Eukaryota</taxon>
        <taxon>Metazoa</taxon>
        <taxon>Ecdysozoa</taxon>
        <taxon>Arthropoda</taxon>
        <taxon>Hexapoda</taxon>
        <taxon>Insecta</taxon>
        <taxon>Pterygota</taxon>
        <taxon>Neoptera</taxon>
        <taxon>Endopterygota</taxon>
        <taxon>Coleoptera</taxon>
        <taxon>Polyphaga</taxon>
        <taxon>Staphyliniformia</taxon>
        <taxon>Silphidae</taxon>
        <taxon>Nicrophorinae</taxon>
        <taxon>Nicrophorus</taxon>
    </lineage>
</organism>
<dbReference type="PRINTS" id="PR00722">
    <property type="entry name" value="CHYMOTRYPSIN"/>
</dbReference>
<evidence type="ECO:0000256" key="4">
    <source>
        <dbReference type="ARBA" id="ARBA00022825"/>
    </source>
</evidence>
<evidence type="ECO:0000259" key="8">
    <source>
        <dbReference type="PROSITE" id="PS50240"/>
    </source>
</evidence>
<dbReference type="SUPFAM" id="SSF50494">
    <property type="entry name" value="Trypsin-like serine proteases"/>
    <property type="match status" value="2"/>
</dbReference>
<dbReference type="PANTHER" id="PTHR24276">
    <property type="entry name" value="POLYSERASE-RELATED"/>
    <property type="match status" value="1"/>
</dbReference>
<evidence type="ECO:0000256" key="3">
    <source>
        <dbReference type="ARBA" id="ARBA00022801"/>
    </source>
</evidence>
<dbReference type="PROSITE" id="PS50240">
    <property type="entry name" value="TRYPSIN_DOM"/>
    <property type="match status" value="2"/>
</dbReference>
<evidence type="ECO:0000256" key="2">
    <source>
        <dbReference type="ARBA" id="ARBA00022670"/>
    </source>
</evidence>
<dbReference type="InterPro" id="IPR018114">
    <property type="entry name" value="TRYPSIN_HIS"/>
</dbReference>
<feature type="domain" description="Peptidase S1" evidence="8">
    <location>
        <begin position="25"/>
        <end position="244"/>
    </location>
</feature>
<dbReference type="Pfam" id="PF00089">
    <property type="entry name" value="Trypsin"/>
    <property type="match status" value="2"/>
</dbReference>
<proteinExistence type="inferred from homology"/>
<name>A0ABM1MMM3_NICVS</name>
<keyword evidence="2 6" id="KW-0645">Protease</keyword>
<dbReference type="GeneID" id="108562126"/>
<keyword evidence="4 6" id="KW-0720">Serine protease</keyword>
<evidence type="ECO:0000256" key="5">
    <source>
        <dbReference type="ARBA" id="ARBA00023157"/>
    </source>
</evidence>
<evidence type="ECO:0000256" key="6">
    <source>
        <dbReference type="RuleBase" id="RU363034"/>
    </source>
</evidence>
<dbReference type="SMART" id="SM00020">
    <property type="entry name" value="Tryp_SPc"/>
    <property type="match status" value="2"/>
</dbReference>
<feature type="signal peptide" evidence="7">
    <location>
        <begin position="1"/>
        <end position="21"/>
    </location>
</feature>
<dbReference type="PROSITE" id="PS00135">
    <property type="entry name" value="TRYPSIN_SER"/>
    <property type="match status" value="2"/>
</dbReference>
<dbReference type="InterPro" id="IPR001314">
    <property type="entry name" value="Peptidase_S1A"/>
</dbReference>
<evidence type="ECO:0000256" key="7">
    <source>
        <dbReference type="SAM" id="SignalP"/>
    </source>
</evidence>
<dbReference type="Gene3D" id="2.40.10.10">
    <property type="entry name" value="Trypsin-like serine proteases"/>
    <property type="match status" value="4"/>
</dbReference>
<protein>
    <submittedName>
        <fullName evidence="10">Transmembrane protease serine 11D-like</fullName>
    </submittedName>
</protein>
<feature type="domain" description="Peptidase S1" evidence="8">
    <location>
        <begin position="278"/>
        <end position="501"/>
    </location>
</feature>
<keyword evidence="9" id="KW-1185">Reference proteome</keyword>
<dbReference type="RefSeq" id="XP_017775823.1">
    <property type="nucleotide sequence ID" value="XM_017920334.1"/>
</dbReference>
<keyword evidence="7" id="KW-0732">Signal</keyword>
<dbReference type="InterPro" id="IPR033116">
    <property type="entry name" value="TRYPSIN_SER"/>
</dbReference>
<evidence type="ECO:0000313" key="9">
    <source>
        <dbReference type="Proteomes" id="UP000695000"/>
    </source>
</evidence>
<keyword evidence="5" id="KW-1015">Disulfide bond</keyword>
<gene>
    <name evidence="10" type="primary">LOC108562126</name>
</gene>
<keyword evidence="3 6" id="KW-0378">Hydrolase</keyword>
<dbReference type="Proteomes" id="UP000695000">
    <property type="component" value="Unplaced"/>
</dbReference>
<feature type="chain" id="PRO_5046216454" evidence="7">
    <location>
        <begin position="22"/>
        <end position="501"/>
    </location>
</feature>
<evidence type="ECO:0000256" key="1">
    <source>
        <dbReference type="ARBA" id="ARBA00007664"/>
    </source>
</evidence>
<accession>A0ABM1MMM3</accession>